<dbReference type="CDD" id="cd00200">
    <property type="entry name" value="WD40"/>
    <property type="match status" value="1"/>
</dbReference>
<sequence length="362" mass="40307">MKYQHGQKSTVIPLGLMLMTLVLVGQGWVLPSYGQLIRQQREALEEQQIESVNLGIRLKHRLAGHTTPIRSLAFSPNGKTVISGGGTNEPFLKFWSIEDGDEVDTLRAQSSAILTLKVSPNGKTLVSSGEDADLHFWVWPDKNSKVSFFDHYSYVLDLVVTPDSQLVITGALDGLRVWTLDPPHFLYQLEDFGTPAYALAVHPNGYLVASGDDKGMVRFWNLRDKTIVSKFQAHSQTISGLVVTPDQRRLITSSYDSTIKIWDLASGDLLDTWRGHKGKIQSIALSPNGKVLASASIDGVRLWNVDTGRLLRHFKDHADWVNVVAFSPDGQYLASGGFDKVVNLWEISPTFYESLTLPRFSR</sequence>
<keyword evidence="4" id="KW-1133">Transmembrane helix</keyword>
<feature type="repeat" description="WD" evidence="3">
    <location>
        <begin position="106"/>
        <end position="137"/>
    </location>
</feature>
<dbReference type="PROSITE" id="PS50082">
    <property type="entry name" value="WD_REPEATS_2"/>
    <property type="match status" value="6"/>
</dbReference>
<dbReference type="RefSeq" id="WP_008277047.1">
    <property type="nucleotide sequence ID" value="NZ_AAXW01000035.1"/>
</dbReference>
<evidence type="ECO:0000256" key="3">
    <source>
        <dbReference type="PROSITE-ProRule" id="PRU00221"/>
    </source>
</evidence>
<name>A3IUJ1_9CHRO</name>
<evidence type="ECO:0000313" key="5">
    <source>
        <dbReference type="EMBL" id="EAZ89878.1"/>
    </source>
</evidence>
<evidence type="ECO:0000256" key="4">
    <source>
        <dbReference type="SAM" id="Phobius"/>
    </source>
</evidence>
<dbReference type="InterPro" id="IPR036322">
    <property type="entry name" value="WD40_repeat_dom_sf"/>
</dbReference>
<dbReference type="Pfam" id="PF00400">
    <property type="entry name" value="WD40"/>
    <property type="match status" value="7"/>
</dbReference>
<dbReference type="SMART" id="SM00320">
    <property type="entry name" value="WD40"/>
    <property type="match status" value="7"/>
</dbReference>
<dbReference type="PANTHER" id="PTHR44129">
    <property type="entry name" value="WD REPEAT-CONTAINING PROTEIN POP1"/>
    <property type="match status" value="1"/>
</dbReference>
<feature type="transmembrane region" description="Helical" evidence="4">
    <location>
        <begin position="12"/>
        <end position="30"/>
    </location>
</feature>
<dbReference type="PROSITE" id="PS50294">
    <property type="entry name" value="WD_REPEATS_REGION"/>
    <property type="match status" value="3"/>
</dbReference>
<evidence type="ECO:0000313" key="6">
    <source>
        <dbReference type="Proteomes" id="UP000003781"/>
    </source>
</evidence>
<keyword evidence="1 3" id="KW-0853">WD repeat</keyword>
<proteinExistence type="predicted"/>
<comment type="caution">
    <text evidence="5">The sequence shown here is derived from an EMBL/GenBank/DDBJ whole genome shotgun (WGS) entry which is preliminary data.</text>
</comment>
<dbReference type="SUPFAM" id="SSF50978">
    <property type="entry name" value="WD40 repeat-like"/>
    <property type="match status" value="1"/>
</dbReference>
<dbReference type="eggNOG" id="COG2319">
    <property type="taxonomic scope" value="Bacteria"/>
</dbReference>
<dbReference type="InterPro" id="IPR019775">
    <property type="entry name" value="WD40_repeat_CS"/>
</dbReference>
<dbReference type="InterPro" id="IPR001680">
    <property type="entry name" value="WD40_rpt"/>
</dbReference>
<feature type="repeat" description="WD" evidence="3">
    <location>
        <begin position="314"/>
        <end position="348"/>
    </location>
</feature>
<dbReference type="InterPro" id="IPR050349">
    <property type="entry name" value="WD_LIS1/nudF_dynein_reg"/>
</dbReference>
<dbReference type="PROSITE" id="PS00678">
    <property type="entry name" value="WD_REPEATS_1"/>
    <property type="match status" value="2"/>
</dbReference>
<keyword evidence="6" id="KW-1185">Reference proteome</keyword>
<gene>
    <name evidence="5" type="ORF">CY0110_06319</name>
</gene>
<protein>
    <submittedName>
        <fullName evidence="5">WD-40 repeat</fullName>
    </submittedName>
</protein>
<feature type="repeat" description="WD" evidence="3">
    <location>
        <begin position="62"/>
        <end position="105"/>
    </location>
</feature>
<keyword evidence="2" id="KW-0677">Repeat</keyword>
<keyword evidence="4" id="KW-0472">Membrane</keyword>
<feature type="repeat" description="WD" evidence="3">
    <location>
        <begin position="189"/>
        <end position="230"/>
    </location>
</feature>
<feature type="repeat" description="WD" evidence="3">
    <location>
        <begin position="273"/>
        <end position="313"/>
    </location>
</feature>
<accession>A3IUJ1</accession>
<keyword evidence="4" id="KW-0812">Transmembrane</keyword>
<dbReference type="Proteomes" id="UP000003781">
    <property type="component" value="Unassembled WGS sequence"/>
</dbReference>
<dbReference type="InterPro" id="IPR015943">
    <property type="entry name" value="WD40/YVTN_repeat-like_dom_sf"/>
</dbReference>
<organism evidence="5 6">
    <name type="scientific">Crocosphaera chwakensis CCY0110</name>
    <dbReference type="NCBI Taxonomy" id="391612"/>
    <lineage>
        <taxon>Bacteria</taxon>
        <taxon>Bacillati</taxon>
        <taxon>Cyanobacteriota</taxon>
        <taxon>Cyanophyceae</taxon>
        <taxon>Oscillatoriophycideae</taxon>
        <taxon>Chroococcales</taxon>
        <taxon>Aphanothecaceae</taxon>
        <taxon>Crocosphaera</taxon>
        <taxon>Crocosphaera chwakensis</taxon>
    </lineage>
</organism>
<dbReference type="EMBL" id="AAXW01000035">
    <property type="protein sequence ID" value="EAZ89878.1"/>
    <property type="molecule type" value="Genomic_DNA"/>
</dbReference>
<reference evidence="5 6" key="1">
    <citation type="submission" date="2007-03" db="EMBL/GenBank/DDBJ databases">
        <authorList>
            <person name="Stal L."/>
            <person name="Ferriera S."/>
            <person name="Johnson J."/>
            <person name="Kravitz S."/>
            <person name="Beeson K."/>
            <person name="Sutton G."/>
            <person name="Rogers Y.-H."/>
            <person name="Friedman R."/>
            <person name="Frazier M."/>
            <person name="Venter J.C."/>
        </authorList>
    </citation>
    <scope>NUCLEOTIDE SEQUENCE [LARGE SCALE GENOMIC DNA]</scope>
    <source>
        <strain evidence="5 6">CCY0110</strain>
    </source>
</reference>
<dbReference type="Gene3D" id="2.130.10.10">
    <property type="entry name" value="YVTN repeat-like/Quinoprotein amine dehydrogenase"/>
    <property type="match status" value="2"/>
</dbReference>
<dbReference type="InterPro" id="IPR020472">
    <property type="entry name" value="WD40_PAC1"/>
</dbReference>
<feature type="repeat" description="WD" evidence="3">
    <location>
        <begin position="231"/>
        <end position="272"/>
    </location>
</feature>
<evidence type="ECO:0000256" key="1">
    <source>
        <dbReference type="ARBA" id="ARBA00022574"/>
    </source>
</evidence>
<dbReference type="PRINTS" id="PR00320">
    <property type="entry name" value="GPROTEINBRPT"/>
</dbReference>
<dbReference type="AlphaFoldDB" id="A3IUJ1"/>
<evidence type="ECO:0000256" key="2">
    <source>
        <dbReference type="ARBA" id="ARBA00022737"/>
    </source>
</evidence>
<dbReference type="OrthoDB" id="422888at2"/>